<sequence length="61" mass="7102">MSPMSAARFAKDDVDHETKWWQEYPRTSSLMVTMIVVHELRASTGRRPNTLLRNLGNNNDR</sequence>
<keyword evidence="2" id="KW-1185">Reference proteome</keyword>
<accession>A0A0C2GY51</accession>
<dbReference type="AlphaFoldDB" id="A0A0C2GY51"/>
<reference evidence="1 2" key="1">
    <citation type="submission" date="2013-12" db="EMBL/GenBank/DDBJ databases">
        <title>Draft genome of the parsitic nematode Ancylostoma duodenale.</title>
        <authorList>
            <person name="Mitreva M."/>
        </authorList>
    </citation>
    <scope>NUCLEOTIDE SEQUENCE [LARGE SCALE GENOMIC DNA]</scope>
    <source>
        <strain evidence="1 2">Zhejiang</strain>
    </source>
</reference>
<dbReference type="Proteomes" id="UP000054047">
    <property type="component" value="Unassembled WGS sequence"/>
</dbReference>
<proteinExistence type="predicted"/>
<evidence type="ECO:0000313" key="1">
    <source>
        <dbReference type="EMBL" id="KIH62081.1"/>
    </source>
</evidence>
<name>A0A0C2GY51_9BILA</name>
<protein>
    <submittedName>
        <fullName evidence="1">Uncharacterized protein</fullName>
    </submittedName>
</protein>
<gene>
    <name evidence="1" type="ORF">ANCDUO_07637</name>
</gene>
<organism evidence="1 2">
    <name type="scientific">Ancylostoma duodenale</name>
    <dbReference type="NCBI Taxonomy" id="51022"/>
    <lineage>
        <taxon>Eukaryota</taxon>
        <taxon>Metazoa</taxon>
        <taxon>Ecdysozoa</taxon>
        <taxon>Nematoda</taxon>
        <taxon>Chromadorea</taxon>
        <taxon>Rhabditida</taxon>
        <taxon>Rhabditina</taxon>
        <taxon>Rhabditomorpha</taxon>
        <taxon>Strongyloidea</taxon>
        <taxon>Ancylostomatidae</taxon>
        <taxon>Ancylostomatinae</taxon>
        <taxon>Ancylostoma</taxon>
    </lineage>
</organism>
<evidence type="ECO:0000313" key="2">
    <source>
        <dbReference type="Proteomes" id="UP000054047"/>
    </source>
</evidence>
<dbReference type="EMBL" id="KN729602">
    <property type="protein sequence ID" value="KIH62081.1"/>
    <property type="molecule type" value="Genomic_DNA"/>
</dbReference>